<protein>
    <recommendedName>
        <fullName evidence="2">Coenzyme Q-binding protein COQ10 START domain-containing protein</fullName>
    </recommendedName>
</protein>
<evidence type="ECO:0000259" key="2">
    <source>
        <dbReference type="Pfam" id="PF03364"/>
    </source>
</evidence>
<feature type="signal peptide" evidence="1">
    <location>
        <begin position="1"/>
        <end position="25"/>
    </location>
</feature>
<dbReference type="Proteomes" id="UP000231019">
    <property type="component" value="Unassembled WGS sequence"/>
</dbReference>
<reference evidence="3 4" key="1">
    <citation type="submission" date="2017-09" db="EMBL/GenBank/DDBJ databases">
        <title>Depth-based differentiation of microbial function through sediment-hosted aquifers and enrichment of novel symbionts in the deep terrestrial subsurface.</title>
        <authorList>
            <person name="Probst A.J."/>
            <person name="Ladd B."/>
            <person name="Jarett J.K."/>
            <person name="Geller-Mcgrath D.E."/>
            <person name="Sieber C.M."/>
            <person name="Emerson J.B."/>
            <person name="Anantharaman K."/>
            <person name="Thomas B.C."/>
            <person name="Malmstrom R."/>
            <person name="Stieglmeier M."/>
            <person name="Klingl A."/>
            <person name="Woyke T."/>
            <person name="Ryan C.M."/>
            <person name="Banfield J.F."/>
        </authorList>
    </citation>
    <scope>NUCLEOTIDE SEQUENCE [LARGE SCALE GENOMIC DNA]</scope>
    <source>
        <strain evidence="3">CG17_big_fil_post_rev_8_21_14_2_50_48_46</strain>
    </source>
</reference>
<comment type="caution">
    <text evidence="3">The sequence shown here is derived from an EMBL/GenBank/DDBJ whole genome shotgun (WGS) entry which is preliminary data.</text>
</comment>
<evidence type="ECO:0000256" key="1">
    <source>
        <dbReference type="SAM" id="SignalP"/>
    </source>
</evidence>
<dbReference type="Gene3D" id="3.30.530.20">
    <property type="match status" value="1"/>
</dbReference>
<dbReference type="InterPro" id="IPR023393">
    <property type="entry name" value="START-like_dom_sf"/>
</dbReference>
<proteinExistence type="predicted"/>
<dbReference type="AlphaFoldDB" id="A0A2M7G2Q3"/>
<dbReference type="InterPro" id="IPR005031">
    <property type="entry name" value="COQ10_START"/>
</dbReference>
<dbReference type="EMBL" id="PFFQ01000041">
    <property type="protein sequence ID" value="PIW16076.1"/>
    <property type="molecule type" value="Genomic_DNA"/>
</dbReference>
<organism evidence="3 4">
    <name type="scientific">bacterium (Candidatus Blackallbacteria) CG17_big_fil_post_rev_8_21_14_2_50_48_46</name>
    <dbReference type="NCBI Taxonomy" id="2014261"/>
    <lineage>
        <taxon>Bacteria</taxon>
        <taxon>Candidatus Blackallbacteria</taxon>
    </lineage>
</organism>
<feature type="domain" description="Coenzyme Q-binding protein COQ10 START" evidence="2">
    <location>
        <begin position="56"/>
        <end position="181"/>
    </location>
</feature>
<accession>A0A2M7G2Q3</accession>
<dbReference type="SUPFAM" id="SSF55961">
    <property type="entry name" value="Bet v1-like"/>
    <property type="match status" value="1"/>
</dbReference>
<keyword evidence="1" id="KW-0732">Signal</keyword>
<evidence type="ECO:0000313" key="4">
    <source>
        <dbReference type="Proteomes" id="UP000231019"/>
    </source>
</evidence>
<sequence length="190" mass="21059">MRNILKRTVLLGLAFGVLGMGLNLTAPPAQSTSKIDVRLLDQGDGRPKTVKAVGLINVPIAKVWKALTNYADYQKFMPKIASSKLEARKGNLAQATLMLDVPWPFTGTWYTNKYVETPSVHSIRWSMLKGSIKHNEGSWQLKAQGKATYATYTVTADLGVPVIPKWMYGEVTKSTIPSIFEAVEKYSVRL</sequence>
<name>A0A2M7G2Q3_9BACT</name>
<gene>
    <name evidence="3" type="ORF">COW36_15300</name>
</gene>
<feature type="chain" id="PRO_5014876276" description="Coenzyme Q-binding protein COQ10 START domain-containing protein" evidence="1">
    <location>
        <begin position="26"/>
        <end position="190"/>
    </location>
</feature>
<dbReference type="Pfam" id="PF03364">
    <property type="entry name" value="Polyketide_cyc"/>
    <property type="match status" value="1"/>
</dbReference>
<evidence type="ECO:0000313" key="3">
    <source>
        <dbReference type="EMBL" id="PIW16076.1"/>
    </source>
</evidence>